<evidence type="ECO:0000313" key="2">
    <source>
        <dbReference type="EMBL" id="KAF2579810.1"/>
    </source>
</evidence>
<dbReference type="GO" id="GO:0004714">
    <property type="term" value="F:transmembrane receptor protein tyrosine kinase activity"/>
    <property type="evidence" value="ECO:0007669"/>
    <property type="project" value="InterPro"/>
</dbReference>
<protein>
    <recommendedName>
        <fullName evidence="1">Serine-threonine/tyrosine-protein kinase catalytic domain-containing protein</fullName>
    </recommendedName>
</protein>
<comment type="caution">
    <text evidence="2">The sequence shown here is derived from an EMBL/GenBank/DDBJ whole genome shotgun (WGS) entry which is preliminary data.</text>
</comment>
<feature type="domain" description="Serine-threonine/tyrosine-protein kinase catalytic" evidence="1">
    <location>
        <begin position="2"/>
        <end position="58"/>
    </location>
</feature>
<sequence length="294" mass="33784">MHLVSLIRYCNEESKMIVVYEYMKKGTLKDHLYDSYNPRLSWRQKLEICAKGLHYLHTGCDDVEKCSGLFQCLYRFRRNKCPTESLVVRSIRQEVAPSLHFDERFILVATGLANFRGEGKVMLTLKLIVPRSWCDYCPGFRTELCYHKDGDFAFKLSRLGDLVTSLSRASRLVSPLRQEKFNEGVSLWVVNPRIQGPSRLTELTDSDQIHEERPMRTSGMKNHVNRDLQIAGDQTHKPRRLPFLSGSSLDLGCIEIRWAQPGLLFSKVIIFKPKSPAEIVSKPDGGCHQDKPRV</sequence>
<dbReference type="GO" id="GO:0005886">
    <property type="term" value="C:plasma membrane"/>
    <property type="evidence" value="ECO:0007669"/>
    <property type="project" value="TreeGrafter"/>
</dbReference>
<organism evidence="2 3">
    <name type="scientific">Brassica cretica</name>
    <name type="common">Mustard</name>
    <dbReference type="NCBI Taxonomy" id="69181"/>
    <lineage>
        <taxon>Eukaryota</taxon>
        <taxon>Viridiplantae</taxon>
        <taxon>Streptophyta</taxon>
        <taxon>Embryophyta</taxon>
        <taxon>Tracheophyta</taxon>
        <taxon>Spermatophyta</taxon>
        <taxon>Magnoliopsida</taxon>
        <taxon>eudicotyledons</taxon>
        <taxon>Gunneridae</taxon>
        <taxon>Pentapetalae</taxon>
        <taxon>rosids</taxon>
        <taxon>malvids</taxon>
        <taxon>Brassicales</taxon>
        <taxon>Brassicaceae</taxon>
        <taxon>Brassiceae</taxon>
        <taxon>Brassica</taxon>
    </lineage>
</organism>
<evidence type="ECO:0000313" key="3">
    <source>
        <dbReference type="Proteomes" id="UP000712281"/>
    </source>
</evidence>
<dbReference type="PANTHER" id="PTHR27003:SF442">
    <property type="entry name" value="SERINE-THREONINE_TYROSINE-PROTEIN KINASE CATALYTIC DOMAIN-CONTAINING PROTEIN"/>
    <property type="match status" value="1"/>
</dbReference>
<dbReference type="InterPro" id="IPR011009">
    <property type="entry name" value="Kinase-like_dom_sf"/>
</dbReference>
<dbReference type="Pfam" id="PF07714">
    <property type="entry name" value="PK_Tyr_Ser-Thr"/>
    <property type="match status" value="1"/>
</dbReference>
<name>A0A8S9JBG7_BRACR</name>
<dbReference type="AlphaFoldDB" id="A0A8S9JBG7"/>
<dbReference type="PANTHER" id="PTHR27003">
    <property type="entry name" value="OS07G0166700 PROTEIN"/>
    <property type="match status" value="1"/>
</dbReference>
<dbReference type="Gene3D" id="1.10.510.10">
    <property type="entry name" value="Transferase(Phosphotransferase) domain 1"/>
    <property type="match status" value="1"/>
</dbReference>
<dbReference type="GO" id="GO:0009506">
    <property type="term" value="C:plasmodesma"/>
    <property type="evidence" value="ECO:0007669"/>
    <property type="project" value="TreeGrafter"/>
</dbReference>
<dbReference type="InterPro" id="IPR045272">
    <property type="entry name" value="ANXUR1/2-like"/>
</dbReference>
<dbReference type="InterPro" id="IPR001245">
    <property type="entry name" value="Ser-Thr/Tyr_kinase_cat_dom"/>
</dbReference>
<dbReference type="Proteomes" id="UP000712281">
    <property type="component" value="Unassembled WGS sequence"/>
</dbReference>
<reference evidence="2" key="1">
    <citation type="submission" date="2019-12" db="EMBL/GenBank/DDBJ databases">
        <title>Genome sequencing and annotation of Brassica cretica.</title>
        <authorList>
            <person name="Studholme D.J."/>
            <person name="Sarris P.F."/>
        </authorList>
    </citation>
    <scope>NUCLEOTIDE SEQUENCE</scope>
    <source>
        <strain evidence="2">PFS-001/15</strain>
        <tissue evidence="2">Leaf</tissue>
    </source>
</reference>
<evidence type="ECO:0000259" key="1">
    <source>
        <dbReference type="Pfam" id="PF07714"/>
    </source>
</evidence>
<gene>
    <name evidence="2" type="ORF">F2Q68_00003546</name>
</gene>
<proteinExistence type="predicted"/>
<dbReference type="SUPFAM" id="SSF56112">
    <property type="entry name" value="Protein kinase-like (PK-like)"/>
    <property type="match status" value="1"/>
</dbReference>
<accession>A0A8S9JBG7</accession>
<dbReference type="EMBL" id="QGKW02001660">
    <property type="protein sequence ID" value="KAF2579810.1"/>
    <property type="molecule type" value="Genomic_DNA"/>
</dbReference>